<sequence length="204" mass="21172">MSAESISQDRTPTGAWTAPVVLVLASGRGERFKASGAQVHKLQALLGGRPVLERTLDAVRASGLPWHVEDAGHPGMGDSIAAAVRATAQAPGWLVLPADLPLVRPDSLVQVAQALAQGRGTVVMPLHQGERGHPVGFAAGCRDDLLALSGEGGAASVLRQQAAAQRWSLTLDDPGVVTDIDTLEDLARAEVLGQRLGYWGGDSA</sequence>
<evidence type="ECO:0000259" key="2">
    <source>
        <dbReference type="Pfam" id="PF12804"/>
    </source>
</evidence>
<dbReference type="InterPro" id="IPR025877">
    <property type="entry name" value="MobA-like_NTP_Trfase"/>
</dbReference>
<comment type="caution">
    <text evidence="3">The sequence shown here is derived from an EMBL/GenBank/DDBJ whole genome shotgun (WGS) entry which is preliminary data.</text>
</comment>
<dbReference type="CDD" id="cd04182">
    <property type="entry name" value="GT_2_like_f"/>
    <property type="match status" value="1"/>
</dbReference>
<evidence type="ECO:0000313" key="4">
    <source>
        <dbReference type="Proteomes" id="UP001528672"/>
    </source>
</evidence>
<name>A0ABT5MF61_9BURK</name>
<dbReference type="Proteomes" id="UP001528672">
    <property type="component" value="Unassembled WGS sequence"/>
</dbReference>
<dbReference type="PANTHER" id="PTHR43777">
    <property type="entry name" value="MOLYBDENUM COFACTOR CYTIDYLYLTRANSFERASE"/>
    <property type="match status" value="1"/>
</dbReference>
<organism evidence="3 4">
    <name type="scientific">Curvibacter microcysteis</name>
    <dbReference type="NCBI Taxonomy" id="3026419"/>
    <lineage>
        <taxon>Bacteria</taxon>
        <taxon>Pseudomonadati</taxon>
        <taxon>Pseudomonadota</taxon>
        <taxon>Betaproteobacteria</taxon>
        <taxon>Burkholderiales</taxon>
        <taxon>Comamonadaceae</taxon>
        <taxon>Curvibacter</taxon>
    </lineage>
</organism>
<gene>
    <name evidence="3" type="ORF">PSQ39_08365</name>
</gene>
<dbReference type="RefSeq" id="WP_273926281.1">
    <property type="nucleotide sequence ID" value="NZ_JAQSIO010000002.1"/>
</dbReference>
<dbReference type="Pfam" id="PF12804">
    <property type="entry name" value="NTP_transf_3"/>
    <property type="match status" value="1"/>
</dbReference>
<proteinExistence type="predicted"/>
<dbReference type="SUPFAM" id="SSF53448">
    <property type="entry name" value="Nucleotide-diphospho-sugar transferases"/>
    <property type="match status" value="1"/>
</dbReference>
<dbReference type="Gene3D" id="3.90.550.10">
    <property type="entry name" value="Spore Coat Polysaccharide Biosynthesis Protein SpsA, Chain A"/>
    <property type="match status" value="2"/>
</dbReference>
<keyword evidence="1" id="KW-0460">Magnesium</keyword>
<evidence type="ECO:0000256" key="1">
    <source>
        <dbReference type="ARBA" id="ARBA00022842"/>
    </source>
</evidence>
<protein>
    <submittedName>
        <fullName evidence="3">Nucleotidyltransferase family protein</fullName>
    </submittedName>
</protein>
<accession>A0ABT5MF61</accession>
<dbReference type="EMBL" id="JAQSIO010000002">
    <property type="protein sequence ID" value="MDD0814639.1"/>
    <property type="molecule type" value="Genomic_DNA"/>
</dbReference>
<evidence type="ECO:0000313" key="3">
    <source>
        <dbReference type="EMBL" id="MDD0814639.1"/>
    </source>
</evidence>
<dbReference type="InterPro" id="IPR029044">
    <property type="entry name" value="Nucleotide-diphossugar_trans"/>
</dbReference>
<feature type="domain" description="MobA-like NTP transferase" evidence="2">
    <location>
        <begin position="58"/>
        <end position="162"/>
    </location>
</feature>
<dbReference type="PANTHER" id="PTHR43777:SF1">
    <property type="entry name" value="MOLYBDENUM COFACTOR CYTIDYLYLTRANSFERASE"/>
    <property type="match status" value="1"/>
</dbReference>
<keyword evidence="4" id="KW-1185">Reference proteome</keyword>
<reference evidence="3 4" key="1">
    <citation type="submission" date="2023-02" db="EMBL/GenBank/DDBJ databases">
        <title>Bacterial whole genome sequence for Curvibacter sp. HBC28.</title>
        <authorList>
            <person name="Le V."/>
            <person name="Ko S.-R."/>
            <person name="Ahn C.-Y."/>
            <person name="Oh H.-M."/>
        </authorList>
    </citation>
    <scope>NUCLEOTIDE SEQUENCE [LARGE SCALE GENOMIC DNA]</scope>
    <source>
        <strain evidence="3 4">HBC28</strain>
    </source>
</reference>